<dbReference type="Pfam" id="PF00847">
    <property type="entry name" value="AP2"/>
    <property type="match status" value="1"/>
</dbReference>
<accession>A0A9Q0IZX2</accession>
<dbReference type="InterPro" id="IPR001471">
    <property type="entry name" value="AP2/ERF_dom"/>
</dbReference>
<reference evidence="8" key="2">
    <citation type="journal article" date="2023" name="Plants (Basel)">
        <title>Annotation of the Turnera subulata (Passifloraceae) Draft Genome Reveals the S-Locus Evolved after the Divergence of Turneroideae from Passifloroideae in a Stepwise Manner.</title>
        <authorList>
            <person name="Henning P.M."/>
            <person name="Roalson E.H."/>
            <person name="Mir W."/>
            <person name="McCubbin A.G."/>
            <person name="Shore J.S."/>
        </authorList>
    </citation>
    <scope>NUCLEOTIDE SEQUENCE</scope>
    <source>
        <strain evidence="8">F60SS</strain>
    </source>
</reference>
<protein>
    <recommendedName>
        <fullName evidence="7">AP2/ERF domain-containing protein</fullName>
    </recommendedName>
</protein>
<keyword evidence="2" id="KW-0805">Transcription regulation</keyword>
<dbReference type="Gene3D" id="3.30.730.10">
    <property type="entry name" value="AP2/ERF domain"/>
    <property type="match status" value="1"/>
</dbReference>
<dbReference type="PRINTS" id="PR00367">
    <property type="entry name" value="ETHRSPELEMNT"/>
</dbReference>
<dbReference type="PANTHER" id="PTHR31190:SF102">
    <property type="entry name" value="AP2_ERF DOMAIN-CONTAINING PROTEIN"/>
    <property type="match status" value="1"/>
</dbReference>
<dbReference type="GO" id="GO:0003677">
    <property type="term" value="F:DNA binding"/>
    <property type="evidence" value="ECO:0007669"/>
    <property type="project" value="UniProtKB-KW"/>
</dbReference>
<gene>
    <name evidence="8" type="ORF">Tsubulata_005325</name>
</gene>
<dbReference type="InterPro" id="IPR036955">
    <property type="entry name" value="AP2/ERF_dom_sf"/>
</dbReference>
<dbReference type="SUPFAM" id="SSF54171">
    <property type="entry name" value="DNA-binding domain"/>
    <property type="match status" value="1"/>
</dbReference>
<dbReference type="GO" id="GO:0005634">
    <property type="term" value="C:nucleus"/>
    <property type="evidence" value="ECO:0007669"/>
    <property type="project" value="UniProtKB-SubCell"/>
</dbReference>
<feature type="domain" description="AP2/ERF" evidence="7">
    <location>
        <begin position="134"/>
        <end position="192"/>
    </location>
</feature>
<comment type="similarity">
    <text evidence="6">Belongs to the AP2/ERF transcription factor family. ERF subfamily.</text>
</comment>
<organism evidence="8 9">
    <name type="scientific">Turnera subulata</name>
    <dbReference type="NCBI Taxonomy" id="218843"/>
    <lineage>
        <taxon>Eukaryota</taxon>
        <taxon>Viridiplantae</taxon>
        <taxon>Streptophyta</taxon>
        <taxon>Embryophyta</taxon>
        <taxon>Tracheophyta</taxon>
        <taxon>Spermatophyta</taxon>
        <taxon>Magnoliopsida</taxon>
        <taxon>eudicotyledons</taxon>
        <taxon>Gunneridae</taxon>
        <taxon>Pentapetalae</taxon>
        <taxon>rosids</taxon>
        <taxon>fabids</taxon>
        <taxon>Malpighiales</taxon>
        <taxon>Passifloraceae</taxon>
        <taxon>Turnera</taxon>
    </lineage>
</organism>
<name>A0A9Q0IZX2_9ROSI</name>
<dbReference type="SMART" id="SM00380">
    <property type="entry name" value="AP2"/>
    <property type="match status" value="1"/>
</dbReference>
<evidence type="ECO:0000259" key="7">
    <source>
        <dbReference type="PROSITE" id="PS51032"/>
    </source>
</evidence>
<dbReference type="Proteomes" id="UP001141552">
    <property type="component" value="Unassembled WGS sequence"/>
</dbReference>
<evidence type="ECO:0000313" key="9">
    <source>
        <dbReference type="Proteomes" id="UP001141552"/>
    </source>
</evidence>
<evidence type="ECO:0000256" key="2">
    <source>
        <dbReference type="ARBA" id="ARBA00023015"/>
    </source>
</evidence>
<dbReference type="GO" id="GO:0003700">
    <property type="term" value="F:DNA-binding transcription factor activity"/>
    <property type="evidence" value="ECO:0007669"/>
    <property type="project" value="InterPro"/>
</dbReference>
<reference evidence="8" key="1">
    <citation type="submission" date="2022-02" db="EMBL/GenBank/DDBJ databases">
        <authorList>
            <person name="Henning P.M."/>
            <person name="McCubbin A.G."/>
            <person name="Shore J.S."/>
        </authorList>
    </citation>
    <scope>NUCLEOTIDE SEQUENCE</scope>
    <source>
        <strain evidence="8">F60SS</strain>
        <tissue evidence="8">Leaves</tissue>
    </source>
</reference>
<dbReference type="PANTHER" id="PTHR31190">
    <property type="entry name" value="DNA-BINDING DOMAIN"/>
    <property type="match status" value="1"/>
</dbReference>
<keyword evidence="4" id="KW-0804">Transcription</keyword>
<dbReference type="EMBL" id="JAKUCV010007561">
    <property type="protein sequence ID" value="KAJ4822857.1"/>
    <property type="molecule type" value="Genomic_DNA"/>
</dbReference>
<keyword evidence="3" id="KW-0238">DNA-binding</keyword>
<evidence type="ECO:0000256" key="1">
    <source>
        <dbReference type="ARBA" id="ARBA00004123"/>
    </source>
</evidence>
<dbReference type="FunFam" id="3.30.730.10:FF:000001">
    <property type="entry name" value="Ethylene-responsive transcription factor 2"/>
    <property type="match status" value="1"/>
</dbReference>
<dbReference type="InterPro" id="IPR044808">
    <property type="entry name" value="ERF_plant"/>
</dbReference>
<keyword evidence="5" id="KW-0539">Nucleus</keyword>
<dbReference type="InterPro" id="IPR016177">
    <property type="entry name" value="DNA-bd_dom_sf"/>
</dbReference>
<dbReference type="OrthoDB" id="552345at2759"/>
<comment type="caution">
    <text evidence="8">The sequence shown here is derived from an EMBL/GenBank/DDBJ whole genome shotgun (WGS) entry which is preliminary data.</text>
</comment>
<evidence type="ECO:0000256" key="3">
    <source>
        <dbReference type="ARBA" id="ARBA00023125"/>
    </source>
</evidence>
<evidence type="ECO:0000313" key="8">
    <source>
        <dbReference type="EMBL" id="KAJ4822857.1"/>
    </source>
</evidence>
<evidence type="ECO:0000256" key="6">
    <source>
        <dbReference type="ARBA" id="ARBA00024343"/>
    </source>
</evidence>
<dbReference type="AlphaFoldDB" id="A0A9Q0IZX2"/>
<evidence type="ECO:0000256" key="4">
    <source>
        <dbReference type="ARBA" id="ARBA00023163"/>
    </source>
</evidence>
<proteinExistence type="inferred from homology"/>
<dbReference type="CDD" id="cd00018">
    <property type="entry name" value="AP2"/>
    <property type="match status" value="1"/>
</dbReference>
<evidence type="ECO:0000256" key="5">
    <source>
        <dbReference type="ARBA" id="ARBA00023242"/>
    </source>
</evidence>
<keyword evidence="9" id="KW-1185">Reference proteome</keyword>
<dbReference type="PROSITE" id="PS51032">
    <property type="entry name" value="AP2_ERF"/>
    <property type="match status" value="1"/>
</dbReference>
<comment type="subcellular location">
    <subcellularLocation>
        <location evidence="1">Nucleus</location>
    </subcellularLocation>
</comment>
<dbReference type="GO" id="GO:0009873">
    <property type="term" value="P:ethylene-activated signaling pathway"/>
    <property type="evidence" value="ECO:0007669"/>
    <property type="project" value="InterPro"/>
</dbReference>
<sequence length="195" mass="21821">MNHLSSQHSDYAVLESIRQHLLEDDDHFPDISSAPMIYCQSSSSFNNHFLTKNWSDILCLANSSSSSSSSVDDQPQVFNVRLESETPGDEHYSDIRDFASDGVQGIRFSAVESTTTTMANCDQTITCKVQKGKKYKGVRRRPWGTYGAEIRDPEKNGARRWLGSYDTLEAAALAYDQAAFKMRGAKAKLNFPHLV</sequence>